<dbReference type="EMBL" id="UEGS01000001">
    <property type="protein sequence ID" value="SRX78762.1"/>
    <property type="molecule type" value="Genomic_DNA"/>
</dbReference>
<reference evidence="9 10" key="1">
    <citation type="submission" date="2018-05" db="EMBL/GenBank/DDBJ databases">
        <authorList>
            <consortium name="IHU Genomes"/>
        </authorList>
    </citation>
    <scope>NUCLEOTIDE SEQUENCE [LARGE SCALE GENOMIC DNA]</scope>
    <source>
        <strain evidence="9 10">P7335</strain>
    </source>
</reference>
<dbReference type="InterPro" id="IPR000172">
    <property type="entry name" value="GMC_OxRdtase_N"/>
</dbReference>
<feature type="domain" description="Glucose-methanol-choline oxidoreductase N-terminal" evidence="7">
    <location>
        <begin position="109"/>
        <end position="132"/>
    </location>
</feature>
<dbReference type="GO" id="GO:0050660">
    <property type="term" value="F:flavin adenine dinucleotide binding"/>
    <property type="evidence" value="ECO:0007669"/>
    <property type="project" value="InterPro"/>
</dbReference>
<dbReference type="Gene3D" id="3.50.50.60">
    <property type="entry name" value="FAD/NAD(P)-binding domain"/>
    <property type="match status" value="1"/>
</dbReference>
<comment type="cofactor">
    <cofactor evidence="1 5">
        <name>FAD</name>
        <dbReference type="ChEBI" id="CHEBI:57692"/>
    </cofactor>
</comment>
<sequence length="561" mass="60558">MPADLCTAAPGAAYYTFVQRPGTEKHEVAVTRYDYIIAGAGSAGCVLANRLSADPRNSVLLLEAGGGDRNLWLHIPKGAGKLFESERHMWHYETTPFGPKPHVEQWMRGKVLGGSSAINGMIYNRGQRADYDGLEQLGNKGWGWDDILPIFKAFENHEFGASATRGSGGPLHISVPRDPDPLCEEMIDAAAAAGISRVRDINESDDERIGYATSTIRGGLRVSAATAFLKPALHRPNLTVRTGALVRRVLFQGERAVGVEVGVGSGVEQLHAREVVLSLGSLNTPKVLQLSGIGPRDVLVAAGVPVFADRDNVGRRMREHRCATLRFRLKDDLGYNKLLATSLGQAITGVKYLATRKGPLAAPSFDIVGFVKDHPDGERPYGQVMMGPWTLPPYNTGEPVVIEREPGISCLGMVLRPTSQGSVEITSADPAGALRIDANYLASEHDRTATANLLRRMRSIFEQSPIAERISHETYPGPRVDSDEELVDAALDGGYCGYHAVGTCAMGPNDDDVVDSQLRVRGVEGLRVVDCSVLPTMVAGNLNGPIMAMSWRAADFMLNGR</sequence>
<proteinExistence type="inferred from homology"/>
<dbReference type="InterPro" id="IPR012132">
    <property type="entry name" value="GMC_OxRdtase"/>
</dbReference>
<evidence type="ECO:0000256" key="6">
    <source>
        <dbReference type="RuleBase" id="RU003968"/>
    </source>
</evidence>
<evidence type="ECO:0000256" key="3">
    <source>
        <dbReference type="ARBA" id="ARBA00022630"/>
    </source>
</evidence>
<dbReference type="SUPFAM" id="SSF54373">
    <property type="entry name" value="FAD-linked reductases, C-terminal domain"/>
    <property type="match status" value="1"/>
</dbReference>
<evidence type="ECO:0000259" key="8">
    <source>
        <dbReference type="PROSITE" id="PS00624"/>
    </source>
</evidence>
<dbReference type="Gene3D" id="3.30.560.10">
    <property type="entry name" value="Glucose Oxidase, domain 3"/>
    <property type="match status" value="1"/>
</dbReference>
<dbReference type="InterPro" id="IPR007867">
    <property type="entry name" value="GMC_OxRtase_C"/>
</dbReference>
<evidence type="ECO:0000313" key="10">
    <source>
        <dbReference type="Proteomes" id="UP000252008"/>
    </source>
</evidence>
<dbReference type="Proteomes" id="UP000252008">
    <property type="component" value="Unassembled WGS sequence"/>
</dbReference>
<gene>
    <name evidence="9" type="ORF">MPP7335_00491</name>
</gene>
<dbReference type="STRING" id="39692.BST38_08710"/>
<protein>
    <submittedName>
        <fullName evidence="9">Glucose-methanol-choline oxidoreductase [Verrucosispora maris AB-18-032]</fullName>
    </submittedName>
</protein>
<dbReference type="GO" id="GO:0016614">
    <property type="term" value="F:oxidoreductase activity, acting on CH-OH group of donors"/>
    <property type="evidence" value="ECO:0007669"/>
    <property type="project" value="InterPro"/>
</dbReference>
<dbReference type="PANTHER" id="PTHR11552:SF147">
    <property type="entry name" value="CHOLINE DEHYDROGENASE, MITOCHONDRIAL"/>
    <property type="match status" value="1"/>
</dbReference>
<evidence type="ECO:0000256" key="1">
    <source>
        <dbReference type="ARBA" id="ARBA00001974"/>
    </source>
</evidence>
<dbReference type="AlphaFoldDB" id="A0A375YCB1"/>
<comment type="similarity">
    <text evidence="2 6">Belongs to the GMC oxidoreductase family.</text>
</comment>
<name>A0A375YCB1_MYCPF</name>
<keyword evidence="10" id="KW-1185">Reference proteome</keyword>
<dbReference type="PROSITE" id="PS00624">
    <property type="entry name" value="GMC_OXRED_2"/>
    <property type="match status" value="1"/>
</dbReference>
<organism evidence="9 10">
    <name type="scientific">Mycolicibacterium parafortuitum</name>
    <name type="common">Mycobacterium parafortuitum</name>
    <dbReference type="NCBI Taxonomy" id="39692"/>
    <lineage>
        <taxon>Bacteria</taxon>
        <taxon>Bacillati</taxon>
        <taxon>Actinomycetota</taxon>
        <taxon>Actinomycetes</taxon>
        <taxon>Mycobacteriales</taxon>
        <taxon>Mycobacteriaceae</taxon>
        <taxon>Mycolicibacterium</taxon>
    </lineage>
</organism>
<evidence type="ECO:0000313" key="9">
    <source>
        <dbReference type="EMBL" id="SRX78762.1"/>
    </source>
</evidence>
<dbReference type="PIRSF" id="PIRSF000137">
    <property type="entry name" value="Alcohol_oxidase"/>
    <property type="match status" value="1"/>
</dbReference>
<keyword evidence="4 5" id="KW-0274">FAD</keyword>
<dbReference type="Pfam" id="PF00732">
    <property type="entry name" value="GMC_oxred_N"/>
    <property type="match status" value="1"/>
</dbReference>
<feature type="binding site" evidence="5">
    <location>
        <position position="246"/>
    </location>
    <ligand>
        <name>FAD</name>
        <dbReference type="ChEBI" id="CHEBI:57692"/>
    </ligand>
</feature>
<dbReference type="PROSITE" id="PS00623">
    <property type="entry name" value="GMC_OXRED_1"/>
    <property type="match status" value="1"/>
</dbReference>
<dbReference type="SUPFAM" id="SSF51905">
    <property type="entry name" value="FAD/NAD(P)-binding domain"/>
    <property type="match status" value="1"/>
</dbReference>
<evidence type="ECO:0000256" key="5">
    <source>
        <dbReference type="PIRSR" id="PIRSR000137-2"/>
    </source>
</evidence>
<feature type="binding site" evidence="5">
    <location>
        <position position="111"/>
    </location>
    <ligand>
        <name>FAD</name>
        <dbReference type="ChEBI" id="CHEBI:57692"/>
    </ligand>
</feature>
<evidence type="ECO:0000256" key="2">
    <source>
        <dbReference type="ARBA" id="ARBA00010790"/>
    </source>
</evidence>
<evidence type="ECO:0000259" key="7">
    <source>
        <dbReference type="PROSITE" id="PS00623"/>
    </source>
</evidence>
<dbReference type="Pfam" id="PF05199">
    <property type="entry name" value="GMC_oxred_C"/>
    <property type="match status" value="1"/>
</dbReference>
<dbReference type="InterPro" id="IPR036188">
    <property type="entry name" value="FAD/NAD-bd_sf"/>
</dbReference>
<accession>A0A375YCB1</accession>
<evidence type="ECO:0000256" key="4">
    <source>
        <dbReference type="ARBA" id="ARBA00022827"/>
    </source>
</evidence>
<dbReference type="PANTHER" id="PTHR11552">
    <property type="entry name" value="GLUCOSE-METHANOL-CHOLINE GMC OXIDOREDUCTASE"/>
    <property type="match status" value="1"/>
</dbReference>
<feature type="domain" description="Glucose-methanol-choline oxidoreductase N-terminal" evidence="8">
    <location>
        <begin position="280"/>
        <end position="294"/>
    </location>
</feature>
<keyword evidence="3 6" id="KW-0285">Flavoprotein</keyword>